<dbReference type="OrthoDB" id="1152826at2759"/>
<accession>A0A9D3WFJ8</accession>
<dbReference type="EMBL" id="JAIQCV010000002">
    <property type="protein sequence ID" value="KAH1122438.1"/>
    <property type="molecule type" value="Genomic_DNA"/>
</dbReference>
<reference evidence="1 2" key="1">
    <citation type="journal article" date="2021" name="Plant Biotechnol. J.">
        <title>Multi-omics assisted identification of the key and species-specific regulatory components of drought-tolerant mechanisms in Gossypium stocksii.</title>
        <authorList>
            <person name="Yu D."/>
            <person name="Ke L."/>
            <person name="Zhang D."/>
            <person name="Wu Y."/>
            <person name="Sun Y."/>
            <person name="Mei J."/>
            <person name="Sun J."/>
            <person name="Sun Y."/>
        </authorList>
    </citation>
    <scope>NUCLEOTIDE SEQUENCE [LARGE SCALE GENOMIC DNA]</scope>
    <source>
        <strain evidence="2">cv. E1</strain>
        <tissue evidence="1">Leaf</tissue>
    </source>
</reference>
<comment type="caution">
    <text evidence="1">The sequence shown here is derived from an EMBL/GenBank/DDBJ whole genome shotgun (WGS) entry which is preliminary data.</text>
</comment>
<keyword evidence="2" id="KW-1185">Reference proteome</keyword>
<dbReference type="InterPro" id="IPR036291">
    <property type="entry name" value="NAD(P)-bd_dom_sf"/>
</dbReference>
<organism evidence="1 2">
    <name type="scientific">Gossypium stocksii</name>
    <dbReference type="NCBI Taxonomy" id="47602"/>
    <lineage>
        <taxon>Eukaryota</taxon>
        <taxon>Viridiplantae</taxon>
        <taxon>Streptophyta</taxon>
        <taxon>Embryophyta</taxon>
        <taxon>Tracheophyta</taxon>
        <taxon>Spermatophyta</taxon>
        <taxon>Magnoliopsida</taxon>
        <taxon>eudicotyledons</taxon>
        <taxon>Gunneridae</taxon>
        <taxon>Pentapetalae</taxon>
        <taxon>rosids</taxon>
        <taxon>malvids</taxon>
        <taxon>Malvales</taxon>
        <taxon>Malvaceae</taxon>
        <taxon>Malvoideae</taxon>
        <taxon>Gossypium</taxon>
    </lineage>
</organism>
<evidence type="ECO:0000313" key="2">
    <source>
        <dbReference type="Proteomes" id="UP000828251"/>
    </source>
</evidence>
<proteinExistence type="predicted"/>
<dbReference type="SUPFAM" id="SSF51735">
    <property type="entry name" value="NAD(P)-binding Rossmann-fold domains"/>
    <property type="match status" value="1"/>
</dbReference>
<gene>
    <name evidence="1" type="ORF">J1N35_005598</name>
</gene>
<dbReference type="Gene3D" id="3.40.50.720">
    <property type="entry name" value="NAD(P)-binding Rossmann-like Domain"/>
    <property type="match status" value="1"/>
</dbReference>
<feature type="non-terminal residue" evidence="1">
    <location>
        <position position="1"/>
    </location>
</feature>
<sequence length="63" mass="7120">IGRLVARVTFQRNDVELVTVNDPFITTNYMENVDIHVQIRQCSHHDVKDGAKKVVISAPSKCL</sequence>
<dbReference type="Proteomes" id="UP000828251">
    <property type="component" value="Unassembled WGS sequence"/>
</dbReference>
<evidence type="ECO:0000313" key="1">
    <source>
        <dbReference type="EMBL" id="KAH1122438.1"/>
    </source>
</evidence>
<evidence type="ECO:0008006" key="3">
    <source>
        <dbReference type="Google" id="ProtNLM"/>
    </source>
</evidence>
<name>A0A9D3WFJ8_9ROSI</name>
<dbReference type="AlphaFoldDB" id="A0A9D3WFJ8"/>
<protein>
    <recommendedName>
        <fullName evidence="3">Glyceraldehyde 3-phosphate dehydrogenase NAD(P) binding domain-containing protein</fullName>
    </recommendedName>
</protein>